<evidence type="ECO:0000313" key="1">
    <source>
        <dbReference type="EMBL" id="AXH29645.1"/>
    </source>
</evidence>
<name>A0A345JQP9_9GAMM</name>
<dbReference type="SUPFAM" id="SSF56784">
    <property type="entry name" value="HAD-like"/>
    <property type="match status" value="1"/>
</dbReference>
<dbReference type="EMBL" id="CP022375">
    <property type="protein sequence ID" value="AXH29645.1"/>
    <property type="molecule type" value="Genomic_DNA"/>
</dbReference>
<evidence type="ECO:0000313" key="2">
    <source>
        <dbReference type="Proteomes" id="UP000253862"/>
    </source>
</evidence>
<dbReference type="GO" id="GO:0008252">
    <property type="term" value="F:nucleotidase activity"/>
    <property type="evidence" value="ECO:0007669"/>
    <property type="project" value="TreeGrafter"/>
</dbReference>
<dbReference type="InterPro" id="IPR052791">
    <property type="entry name" value="SSM1_domain"/>
</dbReference>
<dbReference type="Gene3D" id="1.10.150.450">
    <property type="match status" value="1"/>
</dbReference>
<dbReference type="NCBIfam" id="TIGR01993">
    <property type="entry name" value="Pyr-5-nucltdase"/>
    <property type="match status" value="1"/>
</dbReference>
<dbReference type="SFLD" id="SFLDG01132">
    <property type="entry name" value="C1.5.3:_5'-Nucleotidase_Like"/>
    <property type="match status" value="1"/>
</dbReference>
<dbReference type="KEGG" id="foo:CGC45_03135"/>
<dbReference type="PANTHER" id="PTHR47438:SF1">
    <property type="entry name" value="PHOSPHATE METABOLISM PROTEIN 8-RELATED"/>
    <property type="match status" value="1"/>
</dbReference>
<dbReference type="GO" id="GO:0009166">
    <property type="term" value="P:nucleotide catabolic process"/>
    <property type="evidence" value="ECO:0007669"/>
    <property type="project" value="TreeGrafter"/>
</dbReference>
<dbReference type="NCBIfam" id="TIGR01509">
    <property type="entry name" value="HAD-SF-IA-v3"/>
    <property type="match status" value="1"/>
</dbReference>
<reference evidence="1 2" key="1">
    <citation type="submission" date="2017-07" db="EMBL/GenBank/DDBJ databases">
        <title>Complete genome sequences and comparative analysis of the novel pathogen Francisella opportunistica.</title>
        <authorList>
            <person name="Dietrich E.A."/>
            <person name="Kingry L.C."/>
            <person name="Petersen J.M."/>
        </authorList>
    </citation>
    <scope>NUCLEOTIDE SEQUENCE [LARGE SCALE GENOMIC DNA]</scope>
    <source>
        <strain evidence="1 2">14-2155</strain>
    </source>
</reference>
<dbReference type="InterPro" id="IPR006439">
    <property type="entry name" value="HAD-SF_hydro_IA"/>
</dbReference>
<dbReference type="InterPro" id="IPR036412">
    <property type="entry name" value="HAD-like_sf"/>
</dbReference>
<dbReference type="SFLD" id="SFLDG01129">
    <property type="entry name" value="C1.5:_HAD__Beta-PGM__Phosphata"/>
    <property type="match status" value="1"/>
</dbReference>
<dbReference type="Gene3D" id="3.40.50.1000">
    <property type="entry name" value="HAD superfamily/HAD-like"/>
    <property type="match status" value="1"/>
</dbReference>
<dbReference type="SFLD" id="SFLDS00003">
    <property type="entry name" value="Haloacid_Dehalogenase"/>
    <property type="match status" value="1"/>
</dbReference>
<gene>
    <name evidence="1" type="ORF">CGC43_03145</name>
</gene>
<dbReference type="AlphaFoldDB" id="A0A345JQP9"/>
<keyword evidence="2" id="KW-1185">Reference proteome</keyword>
<protein>
    <submittedName>
        <fullName evidence="1">Pyrimidine 5'-nucleotidase</fullName>
    </submittedName>
</protein>
<dbReference type="InterPro" id="IPR023214">
    <property type="entry name" value="HAD_sf"/>
</dbReference>
<dbReference type="PANTHER" id="PTHR47438">
    <property type="entry name" value="PHOSPHATE METABOLISM PROTEIN 8-RELATED"/>
    <property type="match status" value="1"/>
</dbReference>
<dbReference type="OrthoDB" id="9803141at2"/>
<organism evidence="1 2">
    <name type="scientific">Francisella opportunistica</name>
    <dbReference type="NCBI Taxonomy" id="2016517"/>
    <lineage>
        <taxon>Bacteria</taxon>
        <taxon>Pseudomonadati</taxon>
        <taxon>Pseudomonadota</taxon>
        <taxon>Gammaproteobacteria</taxon>
        <taxon>Thiotrichales</taxon>
        <taxon>Francisellaceae</taxon>
        <taxon>Francisella</taxon>
    </lineage>
</organism>
<dbReference type="Pfam" id="PF00702">
    <property type="entry name" value="Hydrolase"/>
    <property type="match status" value="1"/>
</dbReference>
<dbReference type="Proteomes" id="UP000253862">
    <property type="component" value="Chromosome"/>
</dbReference>
<proteinExistence type="predicted"/>
<dbReference type="InterPro" id="IPR010237">
    <property type="entry name" value="Pyr-5-nucltdase"/>
</dbReference>
<accession>A0A345JQP9</accession>
<dbReference type="GO" id="GO:0006206">
    <property type="term" value="P:pyrimidine nucleobase metabolic process"/>
    <property type="evidence" value="ECO:0007669"/>
    <property type="project" value="TreeGrafter"/>
</dbReference>
<dbReference type="RefSeq" id="WP_071628927.1">
    <property type="nucleotide sequence ID" value="NZ_CP022375.1"/>
</dbReference>
<sequence>MKTYIFDLDNTLYSYKNGLFDSQLARMSDYIKLKLNIADIEKANVIRDELYYEFGSTMLGMMRYHNIDYREFLNYVDNIEISHFKPNQKLNKYISDLRKNNRTYIFTNASDFHTYRVIKQLGLDKSFDGILTIQDTGLVSKPKSKYFEIGRDKFDINFEKAIFFEDSSHNLVPAKHLGMQTVLVHADDHKSEANFYDNQEIDYYVANVESYFEGKYIATRK</sequence>